<dbReference type="RefSeq" id="WP_345433948.1">
    <property type="nucleotide sequence ID" value="NZ_BAABHK010000008.1"/>
</dbReference>
<dbReference type="InterPro" id="IPR013325">
    <property type="entry name" value="RNA_pol_sigma_r2"/>
</dbReference>
<dbReference type="Pfam" id="PF04542">
    <property type="entry name" value="Sigma70_r2"/>
    <property type="match status" value="1"/>
</dbReference>
<keyword evidence="2" id="KW-0805">Transcription regulation</keyword>
<dbReference type="InterPro" id="IPR039425">
    <property type="entry name" value="RNA_pol_sigma-70-like"/>
</dbReference>
<dbReference type="Gene3D" id="1.10.1740.10">
    <property type="match status" value="1"/>
</dbReference>
<sequence>MTDPDRGRRFTALYDTFHPRVYAYVVSRAGHEIADEVTGETFLVAWRRLAEIPKHELAWLLGVARNILREQYRADARRKAVDAELRIWSGDLRTGDVADHVTERSQVLAALAALSDDDREILTLVAWHGLAPREAARVVGCSTATYSVRLHRARRRLERAMAAPPAPAARSAVLTLGKESR</sequence>
<feature type="domain" description="RNA polymerase sigma-70 region 2" evidence="7">
    <location>
        <begin position="13"/>
        <end position="77"/>
    </location>
</feature>
<dbReference type="PANTHER" id="PTHR43133:SF8">
    <property type="entry name" value="RNA POLYMERASE SIGMA FACTOR HI_1459-RELATED"/>
    <property type="match status" value="1"/>
</dbReference>
<dbReference type="Proteomes" id="UP001501442">
    <property type="component" value="Unassembled WGS sequence"/>
</dbReference>
<evidence type="ECO:0008006" key="11">
    <source>
        <dbReference type="Google" id="ProtNLM"/>
    </source>
</evidence>
<evidence type="ECO:0000256" key="2">
    <source>
        <dbReference type="ARBA" id="ARBA00023015"/>
    </source>
</evidence>
<gene>
    <name evidence="9" type="ORF">GCM10023196_054960</name>
</gene>
<evidence type="ECO:0000313" key="9">
    <source>
        <dbReference type="EMBL" id="GAA4630275.1"/>
    </source>
</evidence>
<evidence type="ECO:0000256" key="1">
    <source>
        <dbReference type="ARBA" id="ARBA00010641"/>
    </source>
</evidence>
<evidence type="ECO:0000313" key="10">
    <source>
        <dbReference type="Proteomes" id="UP001501442"/>
    </source>
</evidence>
<keyword evidence="3" id="KW-0731">Sigma factor</keyword>
<accession>A0ABP8UEP8</accession>
<dbReference type="InterPro" id="IPR014284">
    <property type="entry name" value="RNA_pol_sigma-70_dom"/>
</dbReference>
<dbReference type="InterPro" id="IPR036388">
    <property type="entry name" value="WH-like_DNA-bd_sf"/>
</dbReference>
<evidence type="ECO:0000256" key="5">
    <source>
        <dbReference type="ARBA" id="ARBA00023163"/>
    </source>
</evidence>
<dbReference type="Gene3D" id="1.10.10.10">
    <property type="entry name" value="Winged helix-like DNA-binding domain superfamily/Winged helix DNA-binding domain"/>
    <property type="match status" value="1"/>
</dbReference>
<comment type="caution">
    <text evidence="9">The sequence shown here is derived from an EMBL/GenBank/DDBJ whole genome shotgun (WGS) entry which is preliminary data.</text>
</comment>
<organism evidence="9 10">
    <name type="scientific">Actinoallomurus vinaceus</name>
    <dbReference type="NCBI Taxonomy" id="1080074"/>
    <lineage>
        <taxon>Bacteria</taxon>
        <taxon>Bacillati</taxon>
        <taxon>Actinomycetota</taxon>
        <taxon>Actinomycetes</taxon>
        <taxon>Streptosporangiales</taxon>
        <taxon>Thermomonosporaceae</taxon>
        <taxon>Actinoallomurus</taxon>
    </lineage>
</organism>
<evidence type="ECO:0000256" key="6">
    <source>
        <dbReference type="SAM" id="MobiDB-lite"/>
    </source>
</evidence>
<dbReference type="EMBL" id="BAABHK010000008">
    <property type="protein sequence ID" value="GAA4630275.1"/>
    <property type="molecule type" value="Genomic_DNA"/>
</dbReference>
<protein>
    <recommendedName>
        <fullName evidence="11">DNA-directed RNA polymerase sigma-70 factor</fullName>
    </recommendedName>
</protein>
<dbReference type="InterPro" id="IPR013249">
    <property type="entry name" value="RNA_pol_sigma70_r4_t2"/>
</dbReference>
<feature type="domain" description="RNA polymerase sigma factor 70 region 4 type 2" evidence="8">
    <location>
        <begin position="106"/>
        <end position="157"/>
    </location>
</feature>
<keyword evidence="4" id="KW-0238">DNA-binding</keyword>
<dbReference type="InterPro" id="IPR007627">
    <property type="entry name" value="RNA_pol_sigma70_r2"/>
</dbReference>
<feature type="compositionally biased region" description="Low complexity" evidence="6">
    <location>
        <begin position="161"/>
        <end position="174"/>
    </location>
</feature>
<keyword evidence="5" id="KW-0804">Transcription</keyword>
<reference evidence="10" key="1">
    <citation type="journal article" date="2019" name="Int. J. Syst. Evol. Microbiol.">
        <title>The Global Catalogue of Microorganisms (GCM) 10K type strain sequencing project: providing services to taxonomists for standard genome sequencing and annotation.</title>
        <authorList>
            <consortium name="The Broad Institute Genomics Platform"/>
            <consortium name="The Broad Institute Genome Sequencing Center for Infectious Disease"/>
            <person name="Wu L."/>
            <person name="Ma J."/>
        </authorList>
    </citation>
    <scope>NUCLEOTIDE SEQUENCE [LARGE SCALE GENOMIC DNA]</scope>
    <source>
        <strain evidence="10">JCM 17939</strain>
    </source>
</reference>
<dbReference type="SUPFAM" id="SSF88946">
    <property type="entry name" value="Sigma2 domain of RNA polymerase sigma factors"/>
    <property type="match status" value="1"/>
</dbReference>
<name>A0ABP8UEP8_9ACTN</name>
<keyword evidence="10" id="KW-1185">Reference proteome</keyword>
<evidence type="ECO:0000256" key="4">
    <source>
        <dbReference type="ARBA" id="ARBA00023125"/>
    </source>
</evidence>
<dbReference type="SUPFAM" id="SSF88659">
    <property type="entry name" value="Sigma3 and sigma4 domains of RNA polymerase sigma factors"/>
    <property type="match status" value="1"/>
</dbReference>
<dbReference type="Pfam" id="PF08281">
    <property type="entry name" value="Sigma70_r4_2"/>
    <property type="match status" value="1"/>
</dbReference>
<evidence type="ECO:0000259" key="8">
    <source>
        <dbReference type="Pfam" id="PF08281"/>
    </source>
</evidence>
<dbReference type="InterPro" id="IPR013324">
    <property type="entry name" value="RNA_pol_sigma_r3/r4-like"/>
</dbReference>
<evidence type="ECO:0000256" key="3">
    <source>
        <dbReference type="ARBA" id="ARBA00023082"/>
    </source>
</evidence>
<feature type="region of interest" description="Disordered" evidence="6">
    <location>
        <begin position="161"/>
        <end position="181"/>
    </location>
</feature>
<evidence type="ECO:0000259" key="7">
    <source>
        <dbReference type="Pfam" id="PF04542"/>
    </source>
</evidence>
<proteinExistence type="inferred from homology"/>
<comment type="similarity">
    <text evidence="1">Belongs to the sigma-70 factor family. ECF subfamily.</text>
</comment>
<dbReference type="NCBIfam" id="TIGR02937">
    <property type="entry name" value="sigma70-ECF"/>
    <property type="match status" value="1"/>
</dbReference>
<dbReference type="PANTHER" id="PTHR43133">
    <property type="entry name" value="RNA POLYMERASE ECF-TYPE SIGMA FACTO"/>
    <property type="match status" value="1"/>
</dbReference>